<accession>A0ABS7U3X0</accession>
<proteinExistence type="predicted"/>
<dbReference type="EMBL" id="JAIRAU010000056">
    <property type="protein sequence ID" value="MBZ5715238.1"/>
    <property type="molecule type" value="Genomic_DNA"/>
</dbReference>
<comment type="caution">
    <text evidence="1">The sequence shown here is derived from an EMBL/GenBank/DDBJ whole genome shotgun (WGS) entry which is preliminary data.</text>
</comment>
<evidence type="ECO:0000313" key="1">
    <source>
        <dbReference type="EMBL" id="MBZ5715238.1"/>
    </source>
</evidence>
<name>A0ABS7U3X0_9BACT</name>
<organism evidence="1 2">
    <name type="scientific">Nannocystis pusilla</name>
    <dbReference type="NCBI Taxonomy" id="889268"/>
    <lineage>
        <taxon>Bacteria</taxon>
        <taxon>Pseudomonadati</taxon>
        <taxon>Myxococcota</taxon>
        <taxon>Polyangia</taxon>
        <taxon>Nannocystales</taxon>
        <taxon>Nannocystaceae</taxon>
        <taxon>Nannocystis</taxon>
    </lineage>
</organism>
<evidence type="ECO:0000313" key="2">
    <source>
        <dbReference type="Proteomes" id="UP001139031"/>
    </source>
</evidence>
<reference evidence="1" key="1">
    <citation type="submission" date="2021-08" db="EMBL/GenBank/DDBJ databases">
        <authorList>
            <person name="Stevens D.C."/>
        </authorList>
    </citation>
    <scope>NUCLEOTIDE SEQUENCE</scope>
    <source>
        <strain evidence="1">DSM 53165</strain>
    </source>
</reference>
<dbReference type="RefSeq" id="WP_224196979.1">
    <property type="nucleotide sequence ID" value="NZ_JAIRAU010000056.1"/>
</dbReference>
<dbReference type="Proteomes" id="UP001139031">
    <property type="component" value="Unassembled WGS sequence"/>
</dbReference>
<gene>
    <name evidence="1" type="ORF">K7C98_38895</name>
</gene>
<keyword evidence="2" id="KW-1185">Reference proteome</keyword>
<protein>
    <submittedName>
        <fullName evidence="1">Uncharacterized protein</fullName>
    </submittedName>
</protein>
<sequence>MALSDAPSHELSELHALVEGALRAAQAHPTAETTRKERHRARGRHLVLALADALRQHEGGDVDALSRYHDGARDRLGTGELLHDITVARSVQIGEYWYLTEVLWQVECQLALDPRDGVHDFNKLVLGSARHKLFVAATVPDPAELLRTLEPAAARCTGRVFLALVPHPDHWDGDTAGSVRTWQFRR</sequence>